<keyword evidence="2" id="KW-0378">Hydrolase</keyword>
<dbReference type="PANTHER" id="PTHR42977">
    <property type="entry name" value="HYDROLASE-RELATED"/>
    <property type="match status" value="1"/>
</dbReference>
<dbReference type="AlphaFoldDB" id="A0A3A9ZTT5"/>
<dbReference type="RefSeq" id="WP_120782938.1">
    <property type="nucleotide sequence ID" value="NZ_JBHLUP010000009.1"/>
</dbReference>
<feature type="domain" description="AB hydrolase-1" evidence="1">
    <location>
        <begin position="28"/>
        <end position="271"/>
    </location>
</feature>
<dbReference type="Gene3D" id="3.40.50.1820">
    <property type="entry name" value="alpha/beta hydrolase"/>
    <property type="match status" value="1"/>
</dbReference>
<dbReference type="PANTHER" id="PTHR42977:SF1">
    <property type="entry name" value="BLR6576 PROTEIN"/>
    <property type="match status" value="1"/>
</dbReference>
<evidence type="ECO:0000313" key="3">
    <source>
        <dbReference type="Proteomes" id="UP000279968"/>
    </source>
</evidence>
<organism evidence="2 3">
    <name type="scientific">Micromonospora costi</name>
    <dbReference type="NCBI Taxonomy" id="1530042"/>
    <lineage>
        <taxon>Bacteria</taxon>
        <taxon>Bacillati</taxon>
        <taxon>Actinomycetota</taxon>
        <taxon>Actinomycetes</taxon>
        <taxon>Micromonosporales</taxon>
        <taxon>Micromonosporaceae</taxon>
        <taxon>Micromonospora</taxon>
    </lineage>
</organism>
<dbReference type="Proteomes" id="UP000279968">
    <property type="component" value="Unassembled WGS sequence"/>
</dbReference>
<dbReference type="InterPro" id="IPR051340">
    <property type="entry name" value="Haloalkane_dehalogenase"/>
</dbReference>
<dbReference type="OrthoDB" id="5431692at2"/>
<dbReference type="InterPro" id="IPR000073">
    <property type="entry name" value="AB_hydrolase_1"/>
</dbReference>
<dbReference type="Pfam" id="PF00561">
    <property type="entry name" value="Abhydrolase_1"/>
    <property type="match status" value="1"/>
</dbReference>
<name>A0A3A9ZTT5_9ACTN</name>
<dbReference type="InterPro" id="IPR029058">
    <property type="entry name" value="AB_hydrolase_fold"/>
</dbReference>
<gene>
    <name evidence="2" type="ORF">D7193_29595</name>
</gene>
<accession>A0A3A9ZTT5</accession>
<comment type="caution">
    <text evidence="2">The sequence shown here is derived from an EMBL/GenBank/DDBJ whole genome shotgun (WGS) entry which is preliminary data.</text>
</comment>
<dbReference type="GO" id="GO:0004301">
    <property type="term" value="F:epoxide hydrolase activity"/>
    <property type="evidence" value="ECO:0007669"/>
    <property type="project" value="TreeGrafter"/>
</dbReference>
<reference evidence="2 3" key="1">
    <citation type="journal article" date="2015" name="Int. J. Syst. Evol. Microbiol.">
        <title>Micromonospora costi sp. nov., isolated from a leaf of Costus speciosus.</title>
        <authorList>
            <person name="Thawai C."/>
        </authorList>
    </citation>
    <scope>NUCLEOTIDE SEQUENCE [LARGE SCALE GENOMIC DNA]</scope>
    <source>
        <strain evidence="2 3">CS1-12</strain>
    </source>
</reference>
<proteinExistence type="predicted"/>
<dbReference type="EMBL" id="RBAN01000007">
    <property type="protein sequence ID" value="RKN51513.1"/>
    <property type="molecule type" value="Genomic_DNA"/>
</dbReference>
<dbReference type="PRINTS" id="PR00111">
    <property type="entry name" value="ABHYDROLASE"/>
</dbReference>
<protein>
    <submittedName>
        <fullName evidence="2">Alpha/beta hydrolase</fullName>
    </submittedName>
</protein>
<keyword evidence="3" id="KW-1185">Reference proteome</keyword>
<dbReference type="SUPFAM" id="SSF53474">
    <property type="entry name" value="alpha/beta-Hydrolases"/>
    <property type="match status" value="1"/>
</dbReference>
<evidence type="ECO:0000259" key="1">
    <source>
        <dbReference type="Pfam" id="PF00561"/>
    </source>
</evidence>
<evidence type="ECO:0000313" key="2">
    <source>
        <dbReference type="EMBL" id="RKN51513.1"/>
    </source>
</evidence>
<sequence length="287" mass="32640">MSVQTRYRTAKVDGLSIFYREAGPPDAPVLLLLHGFPSSSRMFEPLLERLADRFRLVAPDYPGFGHSDAPDPGRFAYTFDRIAEVMARFATAIGVERHLLYVQDYGGPVGFRMALADPGRITGLVVQNAVAHEVGLSPLWDSRREYWRDRAGHEAAVRENFLSLDAARTRHIGTDPDPERYDPDLWTDEHAFLSRPGQAEIQLDLFYDYRTNVASYARWQEWLRRNRPRLLVVWGRYDTSFEVAEAEAYRSDVPEAEVYVLDGGHFVLDTRADEVASLVRGFASAAR</sequence>